<evidence type="ECO:0000313" key="3">
    <source>
        <dbReference type="EMBL" id="EFO98519.1"/>
    </source>
</evidence>
<dbReference type="KEGG" id="crq:GCK72_010141"/>
<name>E3MD38_CAERE</name>
<dbReference type="GeneID" id="9807307"/>
<evidence type="ECO:0000313" key="4">
    <source>
        <dbReference type="Proteomes" id="UP000008281"/>
    </source>
</evidence>
<dbReference type="OrthoDB" id="5822416at2759"/>
<feature type="compositionally biased region" description="Low complexity" evidence="1">
    <location>
        <begin position="99"/>
        <end position="119"/>
    </location>
</feature>
<keyword evidence="4" id="KW-1185">Reference proteome</keyword>
<feature type="compositionally biased region" description="Basic and acidic residues" evidence="1">
    <location>
        <begin position="38"/>
        <end position="77"/>
    </location>
</feature>
<keyword evidence="2" id="KW-0812">Transmembrane</keyword>
<keyword evidence="2" id="KW-1133">Transmembrane helix</keyword>
<protein>
    <submittedName>
        <fullName evidence="3">Uncharacterized protein</fullName>
    </submittedName>
</protein>
<dbReference type="HOGENOM" id="CLU_1519250_0_0_1"/>
<dbReference type="PANTHER" id="PTHR38616:SF2">
    <property type="entry name" value="DUF4408 DOMAIN-CONTAINING PROTEIN"/>
    <property type="match status" value="1"/>
</dbReference>
<reference evidence="3" key="1">
    <citation type="submission" date="2007-07" db="EMBL/GenBank/DDBJ databases">
        <title>PCAP assembly of the Caenorhabditis remanei genome.</title>
        <authorList>
            <consortium name="The Caenorhabditis remanei Sequencing Consortium"/>
            <person name="Wilson R.K."/>
        </authorList>
    </citation>
    <scope>NUCLEOTIDE SEQUENCE [LARGE SCALE GENOMIC DNA]</scope>
    <source>
        <strain evidence="3">PB4641</strain>
    </source>
</reference>
<dbReference type="FunCoup" id="E3MD38">
    <property type="interactions" value="135"/>
</dbReference>
<keyword evidence="2" id="KW-0472">Membrane</keyword>
<dbReference type="AlphaFoldDB" id="E3MD38"/>
<evidence type="ECO:0000256" key="1">
    <source>
        <dbReference type="SAM" id="MobiDB-lite"/>
    </source>
</evidence>
<dbReference type="CTD" id="9807307"/>
<dbReference type="EMBL" id="DS268435">
    <property type="protein sequence ID" value="EFO98519.1"/>
    <property type="molecule type" value="Genomic_DNA"/>
</dbReference>
<feature type="transmembrane region" description="Helical" evidence="2">
    <location>
        <begin position="14"/>
        <end position="32"/>
    </location>
</feature>
<dbReference type="PANTHER" id="PTHR38616">
    <property type="entry name" value="PROTEIN CBG03925"/>
    <property type="match status" value="1"/>
</dbReference>
<proteinExistence type="predicted"/>
<evidence type="ECO:0000256" key="2">
    <source>
        <dbReference type="SAM" id="Phobius"/>
    </source>
</evidence>
<dbReference type="RefSeq" id="XP_003105993.2">
    <property type="nucleotide sequence ID" value="XM_003105945.2"/>
</dbReference>
<dbReference type="InterPro" id="IPR039962">
    <property type="entry name" value="ZC21.8"/>
</dbReference>
<dbReference type="Proteomes" id="UP000008281">
    <property type="component" value="Unassembled WGS sequence"/>
</dbReference>
<sequence>MEVFMESKMLLKTLHFIFSLYCATFIGFVFCARRKAQKRDSLAEKNNLKKDKTGKTTETDEDVKFDIKVKPAEQKMDEFDDDEENPLAKIPTKPRYPKQQKLTTTTGLSTSRTQSTGGSKMEGEASFFAPHEKTTGASCYVCFN</sequence>
<dbReference type="OMA" id="CMALVIC"/>
<accession>E3MD38</accession>
<feature type="region of interest" description="Disordered" evidence="1">
    <location>
        <begin position="38"/>
        <end position="129"/>
    </location>
</feature>
<organism evidence="4">
    <name type="scientific">Caenorhabditis remanei</name>
    <name type="common">Caenorhabditis vulgaris</name>
    <dbReference type="NCBI Taxonomy" id="31234"/>
    <lineage>
        <taxon>Eukaryota</taxon>
        <taxon>Metazoa</taxon>
        <taxon>Ecdysozoa</taxon>
        <taxon>Nematoda</taxon>
        <taxon>Chromadorea</taxon>
        <taxon>Rhabditida</taxon>
        <taxon>Rhabditina</taxon>
        <taxon>Rhabditomorpha</taxon>
        <taxon>Rhabditoidea</taxon>
        <taxon>Rhabditidae</taxon>
        <taxon>Peloderinae</taxon>
        <taxon>Caenorhabditis</taxon>
    </lineage>
</organism>
<gene>
    <name evidence="3" type="ORF">CRE_20275</name>
</gene>
<dbReference type="InParanoid" id="E3MD38"/>
<dbReference type="eggNOG" id="ENOG502TJB8">
    <property type="taxonomic scope" value="Eukaryota"/>
</dbReference>